<reference evidence="2" key="2">
    <citation type="submission" date="2015-01" db="EMBL/GenBank/DDBJ databases">
        <title>Evolutionary Origins and Diversification of the Mycorrhizal Mutualists.</title>
        <authorList>
            <consortium name="DOE Joint Genome Institute"/>
            <consortium name="Mycorrhizal Genomics Consortium"/>
            <person name="Kohler A."/>
            <person name="Kuo A."/>
            <person name="Nagy L.G."/>
            <person name="Floudas D."/>
            <person name="Copeland A."/>
            <person name="Barry K.W."/>
            <person name="Cichocki N."/>
            <person name="Veneault-Fourrey C."/>
            <person name="LaButti K."/>
            <person name="Lindquist E.A."/>
            <person name="Lipzen A."/>
            <person name="Lundell T."/>
            <person name="Morin E."/>
            <person name="Murat C."/>
            <person name="Riley R."/>
            <person name="Ohm R."/>
            <person name="Sun H."/>
            <person name="Tunlid A."/>
            <person name="Henrissat B."/>
            <person name="Grigoriev I.V."/>
            <person name="Hibbett D.S."/>
            <person name="Martin F."/>
        </authorList>
    </citation>
    <scope>NUCLEOTIDE SEQUENCE [LARGE SCALE GENOMIC DNA]</scope>
    <source>
        <strain evidence="2">LaAM-08-1</strain>
    </source>
</reference>
<keyword evidence="2" id="KW-1185">Reference proteome</keyword>
<dbReference type="HOGENOM" id="CLU_2171481_0_0_1"/>
<reference evidence="1 2" key="1">
    <citation type="submission" date="2014-04" db="EMBL/GenBank/DDBJ databases">
        <authorList>
            <consortium name="DOE Joint Genome Institute"/>
            <person name="Kuo A."/>
            <person name="Kohler A."/>
            <person name="Nagy L.G."/>
            <person name="Floudas D."/>
            <person name="Copeland A."/>
            <person name="Barry K.W."/>
            <person name="Cichocki N."/>
            <person name="Veneault-Fourrey C."/>
            <person name="LaButti K."/>
            <person name="Lindquist E.A."/>
            <person name="Lipzen A."/>
            <person name="Lundell T."/>
            <person name="Morin E."/>
            <person name="Murat C."/>
            <person name="Sun H."/>
            <person name="Tunlid A."/>
            <person name="Henrissat B."/>
            <person name="Grigoriev I.V."/>
            <person name="Hibbett D.S."/>
            <person name="Martin F."/>
            <person name="Nordberg H.P."/>
            <person name="Cantor M.N."/>
            <person name="Hua S.X."/>
        </authorList>
    </citation>
    <scope>NUCLEOTIDE SEQUENCE [LARGE SCALE GENOMIC DNA]</scope>
    <source>
        <strain evidence="1 2">LaAM-08-1</strain>
    </source>
</reference>
<proteinExistence type="predicted"/>
<organism evidence="1 2">
    <name type="scientific">Laccaria amethystina LaAM-08-1</name>
    <dbReference type="NCBI Taxonomy" id="1095629"/>
    <lineage>
        <taxon>Eukaryota</taxon>
        <taxon>Fungi</taxon>
        <taxon>Dikarya</taxon>
        <taxon>Basidiomycota</taxon>
        <taxon>Agaricomycotina</taxon>
        <taxon>Agaricomycetes</taxon>
        <taxon>Agaricomycetidae</taxon>
        <taxon>Agaricales</taxon>
        <taxon>Agaricineae</taxon>
        <taxon>Hydnangiaceae</taxon>
        <taxon>Laccaria</taxon>
    </lineage>
</organism>
<dbReference type="Proteomes" id="UP000054477">
    <property type="component" value="Unassembled WGS sequence"/>
</dbReference>
<evidence type="ECO:0000313" key="1">
    <source>
        <dbReference type="EMBL" id="KIK05199.1"/>
    </source>
</evidence>
<evidence type="ECO:0000313" key="2">
    <source>
        <dbReference type="Proteomes" id="UP000054477"/>
    </source>
</evidence>
<dbReference type="AlphaFoldDB" id="A0A0C9XU38"/>
<protein>
    <submittedName>
        <fullName evidence="1">Uncharacterized protein</fullName>
    </submittedName>
</protein>
<dbReference type="EMBL" id="KN838562">
    <property type="protein sequence ID" value="KIK05199.1"/>
    <property type="molecule type" value="Genomic_DNA"/>
</dbReference>
<gene>
    <name evidence="1" type="ORF">K443DRAFT_642440</name>
</gene>
<sequence>MYLLFFCVVDVYYIPNVSLILLYLTDLNYDGSHVIVLGKSRRTCSPDIFAGHSKSQTYWPSHTPDPSRRLPGALNAHGVKIVFHMQGIELETLRTQARQTMVPPEPPWPH</sequence>
<name>A0A0C9XU38_9AGAR</name>
<accession>A0A0C9XU38</accession>